<dbReference type="Gene3D" id="1.20.140.160">
    <property type="match status" value="1"/>
</dbReference>
<dbReference type="CDD" id="cd06171">
    <property type="entry name" value="Sigma70_r4"/>
    <property type="match status" value="1"/>
</dbReference>
<dbReference type="EMBL" id="CP006585">
    <property type="protein sequence ID" value="AGW15139.1"/>
    <property type="molecule type" value="Genomic_DNA"/>
</dbReference>
<dbReference type="PATRIC" id="fig|1121448.10.peg.3409"/>
<feature type="compositionally biased region" description="Acidic residues" evidence="7">
    <location>
        <begin position="25"/>
        <end position="52"/>
    </location>
</feature>
<evidence type="ECO:0000256" key="4">
    <source>
        <dbReference type="ARBA" id="ARBA00023125"/>
    </source>
</evidence>
<dbReference type="NCBIfam" id="NF005143">
    <property type="entry name" value="PRK06596.1"/>
    <property type="match status" value="1"/>
</dbReference>
<dbReference type="InterPro" id="IPR007630">
    <property type="entry name" value="RNA_pol_sigma70_r4"/>
</dbReference>
<keyword evidence="11" id="KW-1185">Reference proteome</keyword>
<dbReference type="InterPro" id="IPR050813">
    <property type="entry name" value="Sigma-70_Factor"/>
</dbReference>
<comment type="function">
    <text evidence="6">Sigma factors are initiation factors that promote the attachment of RNA polymerase to specific initiation sites and are then released.</text>
</comment>
<dbReference type="GO" id="GO:0003677">
    <property type="term" value="F:DNA binding"/>
    <property type="evidence" value="ECO:0007669"/>
    <property type="project" value="UniProtKB-KW"/>
</dbReference>
<dbReference type="Pfam" id="PF04542">
    <property type="entry name" value="Sigma70_r2"/>
    <property type="match status" value="1"/>
</dbReference>
<dbReference type="Proteomes" id="UP000016587">
    <property type="component" value="Chromosome"/>
</dbReference>
<dbReference type="PANTHER" id="PTHR30376:SF3">
    <property type="entry name" value="RNA POLYMERASE SIGMA FACTOR RPOH"/>
    <property type="match status" value="1"/>
</dbReference>
<feature type="domain" description="RNA polymerase sigma-70" evidence="8">
    <location>
        <begin position="153"/>
        <end position="166"/>
    </location>
</feature>
<comment type="similarity">
    <text evidence="1 6">Belongs to the sigma-70 factor family.</text>
</comment>
<gene>
    <name evidence="10" type="ORF">DGI_3460</name>
</gene>
<dbReference type="OrthoDB" id="9809557at2"/>
<dbReference type="NCBIfam" id="TIGR02937">
    <property type="entry name" value="sigma70-ECF"/>
    <property type="match status" value="1"/>
</dbReference>
<dbReference type="AlphaFoldDB" id="T2GG03"/>
<organism evidence="10 11">
    <name type="scientific">Megalodesulfovibrio gigas (strain ATCC 19364 / DSM 1382 / NCIMB 9332 / VKM B-1759)</name>
    <name type="common">Desulfovibrio gigas</name>
    <dbReference type="NCBI Taxonomy" id="1121448"/>
    <lineage>
        <taxon>Bacteria</taxon>
        <taxon>Pseudomonadati</taxon>
        <taxon>Thermodesulfobacteriota</taxon>
        <taxon>Desulfovibrionia</taxon>
        <taxon>Desulfovibrionales</taxon>
        <taxon>Desulfovibrionaceae</taxon>
        <taxon>Megalodesulfovibrio</taxon>
    </lineage>
</organism>
<evidence type="ECO:0000256" key="1">
    <source>
        <dbReference type="ARBA" id="ARBA00007788"/>
    </source>
</evidence>
<dbReference type="SUPFAM" id="SSF88659">
    <property type="entry name" value="Sigma3 and sigma4 domains of RNA polymerase sigma factors"/>
    <property type="match status" value="1"/>
</dbReference>
<dbReference type="InterPro" id="IPR007627">
    <property type="entry name" value="RNA_pol_sigma70_r2"/>
</dbReference>
<protein>
    <recommendedName>
        <fullName evidence="6">RNA polymerase sigma factor</fullName>
    </recommendedName>
</protein>
<dbReference type="Pfam" id="PF04545">
    <property type="entry name" value="Sigma70_r4"/>
    <property type="match status" value="1"/>
</dbReference>
<dbReference type="STRING" id="1121448.DGI_3460"/>
<reference evidence="11" key="2">
    <citation type="submission" date="2013-07" db="EMBL/GenBank/DDBJ databases">
        <authorList>
            <person name="Morais-Silva F.O."/>
            <person name="Rezende A.M."/>
            <person name="Pimentel C."/>
            <person name="Resende D.M."/>
            <person name="Santos C.I."/>
            <person name="Clemente C."/>
            <person name="de Oliveira L.M."/>
            <person name="da Silva S.M."/>
            <person name="Costa D.A."/>
            <person name="Varela-Raposo A."/>
            <person name="Horacio E.C.A."/>
            <person name="Matos M."/>
            <person name="Flores O."/>
            <person name="Ruiz J.C."/>
            <person name="Rodrigues-Pousada C."/>
        </authorList>
    </citation>
    <scope>NUCLEOTIDE SEQUENCE [LARGE SCALE GENOMIC DNA]</scope>
    <source>
        <strain evidence="11">ATCC 19364 / DSM 1382 / NCIMB 9332 / VKM B-1759</strain>
    </source>
</reference>
<accession>T2GG03</accession>
<keyword evidence="3 6" id="KW-0731">Sigma factor</keyword>
<dbReference type="PROSITE" id="PS00716">
    <property type="entry name" value="SIGMA70_2"/>
    <property type="match status" value="1"/>
</dbReference>
<dbReference type="KEGG" id="dgg:DGI_3460"/>
<dbReference type="InterPro" id="IPR014284">
    <property type="entry name" value="RNA_pol_sigma-70_dom"/>
</dbReference>
<keyword evidence="4 6" id="KW-0238">DNA-binding</keyword>
<evidence type="ECO:0000259" key="8">
    <source>
        <dbReference type="PROSITE" id="PS00715"/>
    </source>
</evidence>
<dbReference type="InterPro" id="IPR013325">
    <property type="entry name" value="RNA_pol_sigma_r2"/>
</dbReference>
<evidence type="ECO:0000313" key="11">
    <source>
        <dbReference type="Proteomes" id="UP000016587"/>
    </source>
</evidence>
<dbReference type="Pfam" id="PF00140">
    <property type="entry name" value="Sigma70_r1_2"/>
    <property type="match status" value="1"/>
</dbReference>
<feature type="domain" description="RNA polymerase sigma-70" evidence="9">
    <location>
        <begin position="325"/>
        <end position="351"/>
    </location>
</feature>
<reference evidence="10 11" key="1">
    <citation type="journal article" date="2013" name="J. Bacteriol.">
        <title>Roles of HynAB and Ech, the only two hydrogenases found in the model sulfate reducer Desulfovibrio gigas.</title>
        <authorList>
            <person name="Morais-Silva F.O."/>
            <person name="Santos C.I."/>
            <person name="Rodrigues R."/>
            <person name="Pereira I.A."/>
            <person name="Rodrigues-Pousada C."/>
        </authorList>
    </citation>
    <scope>NUCLEOTIDE SEQUENCE [LARGE SCALE GENOMIC DNA]</scope>
    <source>
        <strain evidence="11">ATCC 19364 / DSM 1382 / NCIMB 9332 / VKM B-1759</strain>
    </source>
</reference>
<evidence type="ECO:0000256" key="5">
    <source>
        <dbReference type="ARBA" id="ARBA00023163"/>
    </source>
</evidence>
<dbReference type="InterPro" id="IPR013324">
    <property type="entry name" value="RNA_pol_sigma_r3/r4-like"/>
</dbReference>
<evidence type="ECO:0000256" key="3">
    <source>
        <dbReference type="ARBA" id="ARBA00023082"/>
    </source>
</evidence>
<name>T2GG03_MEGG1</name>
<dbReference type="InterPro" id="IPR009042">
    <property type="entry name" value="RNA_pol_sigma70_r1_2"/>
</dbReference>
<dbReference type="PANTHER" id="PTHR30376">
    <property type="entry name" value="SIGMA FACTOR RPOH HEAT SHOCK RELATED"/>
    <property type="match status" value="1"/>
</dbReference>
<dbReference type="PROSITE" id="PS00715">
    <property type="entry name" value="SIGMA70_1"/>
    <property type="match status" value="1"/>
</dbReference>
<keyword evidence="2 6" id="KW-0805">Transcription regulation</keyword>
<dbReference type="Gene3D" id="1.10.601.10">
    <property type="entry name" value="RNA Polymerase Primary Sigma Factor"/>
    <property type="match status" value="1"/>
</dbReference>
<dbReference type="GO" id="GO:0016987">
    <property type="term" value="F:sigma factor activity"/>
    <property type="evidence" value="ECO:0007669"/>
    <property type="project" value="UniProtKB-KW"/>
</dbReference>
<proteinExistence type="inferred from homology"/>
<dbReference type="SUPFAM" id="SSF88946">
    <property type="entry name" value="Sigma2 domain of RNA polymerase sigma factors"/>
    <property type="match status" value="1"/>
</dbReference>
<keyword evidence="5 6" id="KW-0804">Transcription</keyword>
<evidence type="ECO:0000259" key="9">
    <source>
        <dbReference type="PROSITE" id="PS00716"/>
    </source>
</evidence>
<evidence type="ECO:0000256" key="2">
    <source>
        <dbReference type="ARBA" id="ARBA00023015"/>
    </source>
</evidence>
<evidence type="ECO:0000256" key="7">
    <source>
        <dbReference type="SAM" id="MobiDB-lite"/>
    </source>
</evidence>
<feature type="region of interest" description="Disordered" evidence="7">
    <location>
        <begin position="1"/>
        <end position="52"/>
    </location>
</feature>
<dbReference type="GO" id="GO:0006352">
    <property type="term" value="P:DNA-templated transcription initiation"/>
    <property type="evidence" value="ECO:0007669"/>
    <property type="project" value="InterPro"/>
</dbReference>
<evidence type="ECO:0000256" key="6">
    <source>
        <dbReference type="RuleBase" id="RU362124"/>
    </source>
</evidence>
<dbReference type="HOGENOM" id="CLU_014793_3_5_7"/>
<dbReference type="PRINTS" id="PR00046">
    <property type="entry name" value="SIGMA70FCT"/>
</dbReference>
<dbReference type="eggNOG" id="COG0568">
    <property type="taxonomic scope" value="Bacteria"/>
</dbReference>
<sequence length="371" mass="42292">MNVRKPSGEAILPSATPSRVVAEAEVLDPEPAEDDESDDLELDEAPEEEFLEEDLPAIDASLDPDGEAPPPLALPMPVFKSGPRAGAQDTLRLYLKEIGAFPMLEPEAEFELARRVRDLNDSDAAFQLVTSHLRLVVKIAMDFQRRWMQNVLDLVQEGNVGLMRAVQKFDPEKGIKFSYYAAFWIKAYILKFIMDNWRLVKIGTTQAQRKLFYNLNKERRRLQSLGFDPDTATLSKNLNVSVEEVQEMEQRLGSQDMSLDTTLADDTTTTRLDVLPALQPSIEDTLARAEISIALQGHLERILPRLSDKERDILEQRLLADSPVTLREIGERYGITRERVRQLETRLLHKLRVHLTDNIDDFSNDWIVRSE</sequence>
<evidence type="ECO:0000313" key="10">
    <source>
        <dbReference type="EMBL" id="AGW15139.1"/>
    </source>
</evidence>
<dbReference type="InterPro" id="IPR000943">
    <property type="entry name" value="RNA_pol_sigma70"/>
</dbReference>